<evidence type="ECO:0000256" key="3">
    <source>
        <dbReference type="SAM" id="MobiDB-lite"/>
    </source>
</evidence>
<dbReference type="SUPFAM" id="SSF82199">
    <property type="entry name" value="SET domain"/>
    <property type="match status" value="1"/>
</dbReference>
<feature type="region of interest" description="Disordered" evidence="3">
    <location>
        <begin position="85"/>
        <end position="106"/>
    </location>
</feature>
<dbReference type="InterPro" id="IPR046341">
    <property type="entry name" value="SET_dom_sf"/>
</dbReference>
<keyword evidence="1" id="KW-0819">tRNA processing</keyword>
<dbReference type="InterPro" id="IPR001214">
    <property type="entry name" value="SET_dom"/>
</dbReference>
<feature type="domain" description="SET" evidence="4">
    <location>
        <begin position="1"/>
        <end position="53"/>
    </location>
</feature>
<dbReference type="HOGENOM" id="CLU_013817_0_1_1"/>
<gene>
    <name evidence="6" type="ORF">K443DRAFT_672876</name>
</gene>
<dbReference type="GO" id="GO:0052717">
    <property type="term" value="F:tRNA-specific adenosine-34 deaminase activity"/>
    <property type="evidence" value="ECO:0007669"/>
    <property type="project" value="TreeGrafter"/>
</dbReference>
<dbReference type="InterPro" id="IPR016193">
    <property type="entry name" value="Cytidine_deaminase-like"/>
</dbReference>
<evidence type="ECO:0000313" key="7">
    <source>
        <dbReference type="Proteomes" id="UP000054477"/>
    </source>
</evidence>
<evidence type="ECO:0000256" key="2">
    <source>
        <dbReference type="ARBA" id="ARBA00038160"/>
    </source>
</evidence>
<dbReference type="Pfam" id="PF00383">
    <property type="entry name" value="dCMP_cyt_deam_1"/>
    <property type="match status" value="1"/>
</dbReference>
<dbReference type="Proteomes" id="UP000054477">
    <property type="component" value="Unassembled WGS sequence"/>
</dbReference>
<dbReference type="STRING" id="1095629.A0A0C9XST8"/>
<dbReference type="PROSITE" id="PS50280">
    <property type="entry name" value="SET"/>
    <property type="match status" value="1"/>
</dbReference>
<dbReference type="InterPro" id="IPR002125">
    <property type="entry name" value="CMP_dCMP_dom"/>
</dbReference>
<evidence type="ECO:0000256" key="1">
    <source>
        <dbReference type="ARBA" id="ARBA00022694"/>
    </source>
</evidence>
<comment type="similarity">
    <text evidence="2">Belongs to the cytidine and deoxycytidylate deaminase family. ADAT3 subfamily.</text>
</comment>
<feature type="compositionally biased region" description="Polar residues" evidence="3">
    <location>
        <begin position="13"/>
        <end position="26"/>
    </location>
</feature>
<name>A0A0C9XST8_9AGAR</name>
<evidence type="ECO:0000259" key="4">
    <source>
        <dbReference type="PROSITE" id="PS50280"/>
    </source>
</evidence>
<feature type="region of interest" description="Disordered" evidence="3">
    <location>
        <begin position="1"/>
        <end position="26"/>
    </location>
</feature>
<accession>A0A0C9XST8</accession>
<reference evidence="6 7" key="1">
    <citation type="submission" date="2014-04" db="EMBL/GenBank/DDBJ databases">
        <authorList>
            <consortium name="DOE Joint Genome Institute"/>
            <person name="Kuo A."/>
            <person name="Kohler A."/>
            <person name="Nagy L.G."/>
            <person name="Floudas D."/>
            <person name="Copeland A."/>
            <person name="Barry K.W."/>
            <person name="Cichocki N."/>
            <person name="Veneault-Fourrey C."/>
            <person name="LaButti K."/>
            <person name="Lindquist E.A."/>
            <person name="Lipzen A."/>
            <person name="Lundell T."/>
            <person name="Morin E."/>
            <person name="Murat C."/>
            <person name="Sun H."/>
            <person name="Tunlid A."/>
            <person name="Henrissat B."/>
            <person name="Grigoriev I.V."/>
            <person name="Hibbett D.S."/>
            <person name="Martin F."/>
            <person name="Nordberg H.P."/>
            <person name="Cantor M.N."/>
            <person name="Hua S.X."/>
        </authorList>
    </citation>
    <scope>NUCLEOTIDE SEQUENCE [LARGE SCALE GENOMIC DNA]</scope>
    <source>
        <strain evidence="6 7">LaAM-08-1</strain>
    </source>
</reference>
<feature type="domain" description="CMP/dCMP-type deaminase" evidence="5">
    <location>
        <begin position="237"/>
        <end position="383"/>
    </location>
</feature>
<evidence type="ECO:0000313" key="6">
    <source>
        <dbReference type="EMBL" id="KIK07991.1"/>
    </source>
</evidence>
<protein>
    <submittedName>
        <fullName evidence="6">Uncharacterized protein</fullName>
    </submittedName>
</protein>
<dbReference type="SUPFAM" id="SSF53927">
    <property type="entry name" value="Cytidine deaminase-like"/>
    <property type="match status" value="1"/>
</dbReference>
<proteinExistence type="inferred from homology"/>
<dbReference type="EMBL" id="KN838544">
    <property type="protein sequence ID" value="KIK07991.1"/>
    <property type="molecule type" value="Genomic_DNA"/>
</dbReference>
<keyword evidence="7" id="KW-1185">Reference proteome</keyword>
<dbReference type="PANTHER" id="PTHR11079:SF156">
    <property type="entry name" value="INACTIVE TRNA-SPECIFIC ADENOSINE DEAMINASE-LIKE PROTEIN 3-RELATED"/>
    <property type="match status" value="1"/>
</dbReference>
<feature type="region of interest" description="Disordered" evidence="3">
    <location>
        <begin position="314"/>
        <end position="334"/>
    </location>
</feature>
<dbReference type="GO" id="GO:0005634">
    <property type="term" value="C:nucleus"/>
    <property type="evidence" value="ECO:0007669"/>
    <property type="project" value="TreeGrafter"/>
</dbReference>
<dbReference type="AlphaFoldDB" id="A0A0C9XST8"/>
<organism evidence="6 7">
    <name type="scientific">Laccaria amethystina LaAM-08-1</name>
    <dbReference type="NCBI Taxonomy" id="1095629"/>
    <lineage>
        <taxon>Eukaryota</taxon>
        <taxon>Fungi</taxon>
        <taxon>Dikarya</taxon>
        <taxon>Basidiomycota</taxon>
        <taxon>Agaricomycotina</taxon>
        <taxon>Agaricomycetes</taxon>
        <taxon>Agaricomycetidae</taxon>
        <taxon>Agaricales</taxon>
        <taxon>Agaricineae</taxon>
        <taxon>Hydnangiaceae</taxon>
        <taxon>Laccaria</taxon>
    </lineage>
</organism>
<sequence>MYHTAGLKGSKGSLFNHSDTPNVSYTPDKTTDSIRYVTVRDVQPEEELNIFYGHNLWFSPAGVLENEVVEGVIDDGWGGLLGVVEESNTRPSSDPLQNPGEPVKEEDLPFTRYKLPPEEEEPGSIRTMQTWVTDILDQKHIATLLKWLKQTGLDTPDLSHLKRIRKQDDSTTLLLTTLPEPPQLPEDVSLSAPYPLDVPASSALTLPSLVLKSALWPTVYTPSRKDEPETWTRGKVHWAREAMKRAIEAAIEAHVAGELPIAAHVLAPYENKEDAAHFEASSISFIACDTRRSTQHPLRHAALNVVRRMADHRASQSYQMPSKDGENEGSESSRNGTNYLLTNLTLFTTHEPCIMCSMALLHSRVKDVVFLYSMAETGGCGSLTCLPTLKGVNHRFNIMQWDSNDCLEIPCNKLFLDKKLDA</sequence>
<dbReference type="GO" id="GO:0008033">
    <property type="term" value="P:tRNA processing"/>
    <property type="evidence" value="ECO:0007669"/>
    <property type="project" value="UniProtKB-KW"/>
</dbReference>
<dbReference type="Pfam" id="PF00856">
    <property type="entry name" value="SET"/>
    <property type="match status" value="1"/>
</dbReference>
<evidence type="ECO:0000259" key="5">
    <source>
        <dbReference type="PROSITE" id="PS51747"/>
    </source>
</evidence>
<reference evidence="7" key="2">
    <citation type="submission" date="2015-01" db="EMBL/GenBank/DDBJ databases">
        <title>Evolutionary Origins and Diversification of the Mycorrhizal Mutualists.</title>
        <authorList>
            <consortium name="DOE Joint Genome Institute"/>
            <consortium name="Mycorrhizal Genomics Consortium"/>
            <person name="Kohler A."/>
            <person name="Kuo A."/>
            <person name="Nagy L.G."/>
            <person name="Floudas D."/>
            <person name="Copeland A."/>
            <person name="Barry K.W."/>
            <person name="Cichocki N."/>
            <person name="Veneault-Fourrey C."/>
            <person name="LaButti K."/>
            <person name="Lindquist E.A."/>
            <person name="Lipzen A."/>
            <person name="Lundell T."/>
            <person name="Morin E."/>
            <person name="Murat C."/>
            <person name="Riley R."/>
            <person name="Ohm R."/>
            <person name="Sun H."/>
            <person name="Tunlid A."/>
            <person name="Henrissat B."/>
            <person name="Grigoriev I.V."/>
            <person name="Hibbett D.S."/>
            <person name="Martin F."/>
        </authorList>
    </citation>
    <scope>NUCLEOTIDE SEQUENCE [LARGE SCALE GENOMIC DNA]</scope>
    <source>
        <strain evidence="7">LaAM-08-1</strain>
    </source>
</reference>
<dbReference type="PANTHER" id="PTHR11079">
    <property type="entry name" value="CYTOSINE DEAMINASE FAMILY MEMBER"/>
    <property type="match status" value="1"/>
</dbReference>
<dbReference type="Gene3D" id="2.170.270.10">
    <property type="entry name" value="SET domain"/>
    <property type="match status" value="1"/>
</dbReference>
<dbReference type="Gene3D" id="3.40.140.10">
    <property type="entry name" value="Cytidine Deaminase, domain 2"/>
    <property type="match status" value="1"/>
</dbReference>
<dbReference type="GO" id="GO:0005737">
    <property type="term" value="C:cytoplasm"/>
    <property type="evidence" value="ECO:0007669"/>
    <property type="project" value="TreeGrafter"/>
</dbReference>
<dbReference type="OrthoDB" id="3180714at2759"/>
<dbReference type="PROSITE" id="PS51747">
    <property type="entry name" value="CYT_DCMP_DEAMINASES_2"/>
    <property type="match status" value="1"/>
</dbReference>